<dbReference type="GO" id="GO:0004801">
    <property type="term" value="F:transaldolase activity"/>
    <property type="evidence" value="ECO:0007669"/>
    <property type="project" value="UniProtKB-EC"/>
</dbReference>
<protein>
    <submittedName>
        <fullName evidence="4">Transaldolase</fullName>
        <ecNumber evidence="4">2.2.1.2</ecNumber>
    </submittedName>
</protein>
<dbReference type="NCBIfam" id="NF009299">
    <property type="entry name" value="PRK12656.1"/>
    <property type="match status" value="1"/>
</dbReference>
<accession>A0A645C965</accession>
<evidence type="ECO:0000256" key="3">
    <source>
        <dbReference type="ARBA" id="ARBA00023270"/>
    </source>
</evidence>
<comment type="subcellular location">
    <subcellularLocation>
        <location evidence="1">Cytoplasm</location>
    </subcellularLocation>
</comment>
<evidence type="ECO:0000256" key="2">
    <source>
        <dbReference type="ARBA" id="ARBA00022490"/>
    </source>
</evidence>
<organism evidence="4">
    <name type="scientific">bioreactor metagenome</name>
    <dbReference type="NCBI Taxonomy" id="1076179"/>
    <lineage>
        <taxon>unclassified sequences</taxon>
        <taxon>metagenomes</taxon>
        <taxon>ecological metagenomes</taxon>
    </lineage>
</organism>
<evidence type="ECO:0000256" key="1">
    <source>
        <dbReference type="ARBA" id="ARBA00004496"/>
    </source>
</evidence>
<sequence length="231" mass="25955">MLYIIDSANVEAIKKCLEFYPISGVTTNPSIISREKTDFVGLIRQIREVIGPDRMLHIQTTSTDTDNIVRETYALTKLVESNLYIKIPISPEGLKATMRLKKEGFNVTMTAIFTQQQAFLAAQAGADFVAPYVNRLDNIASDGVQIVKEIVELIKTHDIKSKVLAASIKNVEQVHKTVMAGAQSVTISPDMFDKLLYHPLTLYAMDDFEKDWDSVYNGKKIIDLIEKNKLN</sequence>
<dbReference type="InterPro" id="IPR013785">
    <property type="entry name" value="Aldolase_TIM"/>
</dbReference>
<dbReference type="PROSITE" id="PS01054">
    <property type="entry name" value="TRANSALDOLASE_1"/>
    <property type="match status" value="1"/>
</dbReference>
<dbReference type="FunFam" id="3.20.20.70:FF:000018">
    <property type="entry name" value="Probable transaldolase"/>
    <property type="match status" value="1"/>
</dbReference>
<evidence type="ECO:0000313" key="4">
    <source>
        <dbReference type="EMBL" id="MPM71914.1"/>
    </source>
</evidence>
<comment type="caution">
    <text evidence="4">The sequence shown here is derived from an EMBL/GenBank/DDBJ whole genome shotgun (WGS) entry which is preliminary data.</text>
</comment>
<dbReference type="GO" id="GO:0005975">
    <property type="term" value="P:carbohydrate metabolic process"/>
    <property type="evidence" value="ECO:0007669"/>
    <property type="project" value="InterPro"/>
</dbReference>
<reference evidence="4" key="1">
    <citation type="submission" date="2019-08" db="EMBL/GenBank/DDBJ databases">
        <authorList>
            <person name="Kucharzyk K."/>
            <person name="Murdoch R.W."/>
            <person name="Higgins S."/>
            <person name="Loffler F."/>
        </authorList>
    </citation>
    <scope>NUCLEOTIDE SEQUENCE</scope>
</reference>
<dbReference type="EC" id="2.2.1.2" evidence="4"/>
<dbReference type="Pfam" id="PF00923">
    <property type="entry name" value="TAL_FSA"/>
    <property type="match status" value="1"/>
</dbReference>
<gene>
    <name evidence="4" type="primary">tal_24</name>
    <name evidence="4" type="ORF">SDC9_118885</name>
</gene>
<proteinExistence type="predicted"/>
<dbReference type="PANTHER" id="PTHR10683:SF36">
    <property type="entry name" value="TRANSALDOLASE"/>
    <property type="match status" value="1"/>
</dbReference>
<dbReference type="Gene3D" id="3.20.20.70">
    <property type="entry name" value="Aldolase class I"/>
    <property type="match status" value="1"/>
</dbReference>
<dbReference type="InterPro" id="IPR018225">
    <property type="entry name" value="Transaldolase_AS"/>
</dbReference>
<dbReference type="PANTHER" id="PTHR10683">
    <property type="entry name" value="TRANSALDOLASE"/>
    <property type="match status" value="1"/>
</dbReference>
<keyword evidence="3" id="KW-0704">Schiff base</keyword>
<dbReference type="InterPro" id="IPR001585">
    <property type="entry name" value="TAL/FSA"/>
</dbReference>
<name>A0A645C965_9ZZZZ</name>
<keyword evidence="4" id="KW-0808">Transferase</keyword>
<dbReference type="GO" id="GO:0005737">
    <property type="term" value="C:cytoplasm"/>
    <property type="evidence" value="ECO:0007669"/>
    <property type="project" value="UniProtKB-SubCell"/>
</dbReference>
<dbReference type="SUPFAM" id="SSF51569">
    <property type="entry name" value="Aldolase"/>
    <property type="match status" value="1"/>
</dbReference>
<keyword evidence="2" id="KW-0963">Cytoplasm</keyword>
<dbReference type="AlphaFoldDB" id="A0A645C965"/>
<dbReference type="EMBL" id="VSSQ01024412">
    <property type="protein sequence ID" value="MPM71914.1"/>
    <property type="molecule type" value="Genomic_DNA"/>
</dbReference>